<dbReference type="PANTHER" id="PTHR43606">
    <property type="entry name" value="PHOSPHATASE, PUTATIVE (AFU_ORTHOLOGUE AFUA_6G08710)-RELATED"/>
    <property type="match status" value="1"/>
</dbReference>
<dbReference type="AlphaFoldDB" id="A0A0U1Q003"/>
<reference evidence="3 4" key="1">
    <citation type="submission" date="2015-05" db="EMBL/GenBank/DDBJ databases">
        <title>Draft genome sequence of Lampropedia sp. CT6, isolated from the microbial mat of a hot water spring, located at Manikaran, India.</title>
        <authorList>
            <person name="Tripathi C."/>
            <person name="Rani P."/>
            <person name="Mahato N.K."/>
            <person name="Lal R."/>
        </authorList>
    </citation>
    <scope>NUCLEOTIDE SEQUENCE [LARGE SCALE GENOMIC DNA]</scope>
    <source>
        <strain evidence="3 4">CT6</strain>
    </source>
</reference>
<evidence type="ECO:0008006" key="5">
    <source>
        <dbReference type="Google" id="ProtNLM"/>
    </source>
</evidence>
<dbReference type="CDD" id="cd07389">
    <property type="entry name" value="MPP_PhoD"/>
    <property type="match status" value="1"/>
</dbReference>
<dbReference type="SUPFAM" id="SSF56300">
    <property type="entry name" value="Metallo-dependent phosphatases"/>
    <property type="match status" value="1"/>
</dbReference>
<gene>
    <name evidence="3" type="ORF">AAV94_06270</name>
</gene>
<dbReference type="STRING" id="1610491.AAV94_06270"/>
<dbReference type="Gene3D" id="3.60.21.70">
    <property type="entry name" value="PhoD-like phosphatase"/>
    <property type="match status" value="1"/>
</dbReference>
<accession>A0A0U1Q003</accession>
<dbReference type="InterPro" id="IPR038607">
    <property type="entry name" value="PhoD-like_sf"/>
</dbReference>
<feature type="domain" description="PhoD-like phosphatase metallophosphatase" evidence="1">
    <location>
        <begin position="156"/>
        <end position="556"/>
    </location>
</feature>
<dbReference type="PANTHER" id="PTHR43606:SF2">
    <property type="entry name" value="ALKALINE PHOSPHATASE FAMILY PROTEIN (AFU_ORTHOLOGUE AFUA_5G03860)"/>
    <property type="match status" value="1"/>
</dbReference>
<protein>
    <recommendedName>
        <fullName evidence="5">Alkaline phosphatase</fullName>
    </recommendedName>
</protein>
<dbReference type="InterPro" id="IPR029052">
    <property type="entry name" value="Metallo-depent_PP-like"/>
</dbReference>
<dbReference type="Pfam" id="PF16655">
    <property type="entry name" value="PhoD_N"/>
    <property type="match status" value="1"/>
</dbReference>
<dbReference type="InterPro" id="IPR052900">
    <property type="entry name" value="Phospholipid_Metab_Enz"/>
</dbReference>
<proteinExistence type="predicted"/>
<comment type="caution">
    <text evidence="3">The sequence shown here is derived from an EMBL/GenBank/DDBJ whole genome shotgun (WGS) entry which is preliminary data.</text>
</comment>
<evidence type="ECO:0000313" key="3">
    <source>
        <dbReference type="EMBL" id="KKW68092.1"/>
    </source>
</evidence>
<sequence>MPTPRSTAMTITSRREFIIRIGSASAALASGPLLSACGGGSDESDTLPVRFDYGVASGDPLADRVILWTHAKHGDFDAPSQAILLDWEVAEDAAFSQVVARGQVTAEPAAGHTAKVDATGLRAGTDYYYRFVAGTSISPVGRTRTLPAADVENVKLAVFSCANYPAGYFHVYTEAVRQGAQYAIHLGDYIYEYAADGYASGDAQALGRVVQPTHEILTLDDYRRRYAQYRSDPDLKQLHASMPMIAVWDDHEISNNTWREGAENHTEGAESRFVDRLAAALQAYHEWLPIRTAASGDHKEIWRSFDFGNLLSLHMLDTRIAAREKQISLAELASPQTATQALARLASPQRTLLGHVQQQWLAQQLAASQARWQVLGQQVLMARMQVPVSILRHLNPESLDPAALPAAMQAIEAYLRARAIAAQAPQMLTDEQRALLDPTTNPKLGYNLDAWDGYPAAREAVLQTAHQLGKPLLVLAGDTHNAWHSDLTLMDGTKVGEEFATSSVSSPGFEEYLHMFAPAQLQALFVDLIDDLQYLNAHQRGLLLMDFTHRTATGHWIFVDTVKSRSYAAVRGHSAAFIEPAP</sequence>
<name>A0A0U1Q003_9BURK</name>
<dbReference type="Gene3D" id="2.60.40.380">
    <property type="entry name" value="Purple acid phosphatase-like, N-terminal"/>
    <property type="match status" value="1"/>
</dbReference>
<dbReference type="InterPro" id="IPR032093">
    <property type="entry name" value="PhoD_N"/>
</dbReference>
<dbReference type="Pfam" id="PF09423">
    <property type="entry name" value="PhoD"/>
    <property type="match status" value="1"/>
</dbReference>
<evidence type="ECO:0000259" key="1">
    <source>
        <dbReference type="Pfam" id="PF09423"/>
    </source>
</evidence>
<evidence type="ECO:0000313" key="4">
    <source>
        <dbReference type="Proteomes" id="UP000050580"/>
    </source>
</evidence>
<keyword evidence="4" id="KW-1185">Reference proteome</keyword>
<feature type="domain" description="Phospholipase D N-terminal" evidence="2">
    <location>
        <begin position="54"/>
        <end position="145"/>
    </location>
</feature>
<dbReference type="InterPro" id="IPR018946">
    <property type="entry name" value="PhoD-like_MPP"/>
</dbReference>
<evidence type="ECO:0000259" key="2">
    <source>
        <dbReference type="Pfam" id="PF16655"/>
    </source>
</evidence>
<dbReference type="PATRIC" id="fig|1610491.3.peg.1332"/>
<dbReference type="Proteomes" id="UP000050580">
    <property type="component" value="Unassembled WGS sequence"/>
</dbReference>
<organism evidence="3 4">
    <name type="scientific">Lampropedia cohaerens</name>
    <dbReference type="NCBI Taxonomy" id="1610491"/>
    <lineage>
        <taxon>Bacteria</taxon>
        <taxon>Pseudomonadati</taxon>
        <taxon>Pseudomonadota</taxon>
        <taxon>Betaproteobacteria</taxon>
        <taxon>Burkholderiales</taxon>
        <taxon>Comamonadaceae</taxon>
        <taxon>Lampropedia</taxon>
    </lineage>
</organism>
<dbReference type="EMBL" id="LBNQ01000022">
    <property type="protein sequence ID" value="KKW68092.1"/>
    <property type="molecule type" value="Genomic_DNA"/>
</dbReference>